<comment type="pathway">
    <text evidence="2 6">Cofactor biosynthesis; molybdopterin biosynthesis.</text>
</comment>
<dbReference type="InterPro" id="IPR023045">
    <property type="entry name" value="MoaC"/>
</dbReference>
<protein>
    <recommendedName>
        <fullName evidence="3 6">Cyclic pyranopterin monophosphate synthase</fullName>
        <ecNumber evidence="3 6">4.6.1.17</ecNumber>
    </recommendedName>
    <alternativeName>
        <fullName evidence="6">Molybdenum cofactor biosynthesis protein C</fullName>
    </alternativeName>
</protein>
<dbReference type="InterPro" id="IPR036522">
    <property type="entry name" value="MoaC_sf"/>
</dbReference>
<sequence length="160" mass="17576">MNNFTHWNEQGRPKMVDISAKDVTQRTAIARSIITLSNQLYAAIQQGHIKKGDPTQVAQIAGIMAAKKTADIIPMCHPIMLQGTDFQFTYQQSASGYELHIEVTVKCNGKTGVEMEALTAVSVAALTFYDMCKAVDKSMVIKETYLVQKTGGKSGTYTHD</sequence>
<organism evidence="8 9">
    <name type="scientific">Metasolibacillus meyeri</name>
    <dbReference type="NCBI Taxonomy" id="1071052"/>
    <lineage>
        <taxon>Bacteria</taxon>
        <taxon>Bacillati</taxon>
        <taxon>Bacillota</taxon>
        <taxon>Bacilli</taxon>
        <taxon>Bacillales</taxon>
        <taxon>Caryophanaceae</taxon>
        <taxon>Metasolibacillus</taxon>
    </lineage>
</organism>
<comment type="subunit">
    <text evidence="6">Homohexamer; trimer of dimers.</text>
</comment>
<comment type="function">
    <text evidence="6">Catalyzes the conversion of (8S)-3',8-cyclo-7,8-dihydroguanosine 5'-triphosphate to cyclic pyranopterin monophosphate (cPMP).</text>
</comment>
<feature type="active site" evidence="6">
    <location>
        <position position="130"/>
    </location>
</feature>
<dbReference type="HAMAP" id="MF_01224_B">
    <property type="entry name" value="MoaC_B"/>
    <property type="match status" value="1"/>
</dbReference>
<dbReference type="GO" id="GO:0006777">
    <property type="term" value="P:Mo-molybdopterin cofactor biosynthetic process"/>
    <property type="evidence" value="ECO:0007669"/>
    <property type="project" value="UniProtKB-UniRule"/>
</dbReference>
<dbReference type="Gene3D" id="3.30.70.640">
    <property type="entry name" value="Molybdopterin cofactor biosynthesis C (MoaC) domain"/>
    <property type="match status" value="1"/>
</dbReference>
<feature type="domain" description="Molybdopterin cofactor biosynthesis C (MoaC)" evidence="7">
    <location>
        <begin position="15"/>
        <end position="152"/>
    </location>
</feature>
<dbReference type="RefSeq" id="WP_326123235.1">
    <property type="nucleotide sequence ID" value="NZ_JARSFG010000013.1"/>
</dbReference>
<evidence type="ECO:0000256" key="1">
    <source>
        <dbReference type="ARBA" id="ARBA00001637"/>
    </source>
</evidence>
<dbReference type="InterPro" id="IPR047594">
    <property type="entry name" value="MoaC_bact/euk"/>
</dbReference>
<dbReference type="NCBIfam" id="NF006870">
    <property type="entry name" value="PRK09364.1"/>
    <property type="match status" value="1"/>
</dbReference>
<feature type="binding site" evidence="6">
    <location>
        <begin position="115"/>
        <end position="116"/>
    </location>
    <ligand>
        <name>substrate</name>
    </ligand>
</feature>
<dbReference type="InterPro" id="IPR002820">
    <property type="entry name" value="Mopterin_CF_biosynth-C_dom"/>
</dbReference>
<comment type="catalytic activity">
    <reaction evidence="1 6">
        <text>(8S)-3',8-cyclo-7,8-dihydroguanosine 5'-triphosphate = cyclic pyranopterin phosphate + diphosphate</text>
        <dbReference type="Rhea" id="RHEA:49580"/>
        <dbReference type="ChEBI" id="CHEBI:33019"/>
        <dbReference type="ChEBI" id="CHEBI:59648"/>
        <dbReference type="ChEBI" id="CHEBI:131766"/>
        <dbReference type="EC" id="4.6.1.17"/>
    </reaction>
</comment>
<comment type="caution">
    <text evidence="8">The sequence shown here is derived from an EMBL/GenBank/DDBJ whole genome shotgun (WGS) entry which is preliminary data.</text>
</comment>
<accession>A0AAW9NJA1</accession>
<dbReference type="EMBL" id="JARSFG010000013">
    <property type="protein sequence ID" value="MEC1178744.1"/>
    <property type="molecule type" value="Genomic_DNA"/>
</dbReference>
<evidence type="ECO:0000256" key="5">
    <source>
        <dbReference type="ARBA" id="ARBA00023239"/>
    </source>
</evidence>
<evidence type="ECO:0000256" key="6">
    <source>
        <dbReference type="HAMAP-Rule" id="MF_01224"/>
    </source>
</evidence>
<dbReference type="GO" id="GO:0061799">
    <property type="term" value="F:cyclic pyranopterin monophosphate synthase activity"/>
    <property type="evidence" value="ECO:0007669"/>
    <property type="project" value="UniProtKB-UniRule"/>
</dbReference>
<dbReference type="NCBIfam" id="TIGR00581">
    <property type="entry name" value="moaC"/>
    <property type="match status" value="1"/>
</dbReference>
<gene>
    <name evidence="6 8" type="primary">moaC</name>
    <name evidence="8" type="ORF">P9B03_09640</name>
</gene>
<dbReference type="Proteomes" id="UP001344888">
    <property type="component" value="Unassembled WGS sequence"/>
</dbReference>
<keyword evidence="5 6" id="KW-0456">Lyase</keyword>
<dbReference type="CDD" id="cd01420">
    <property type="entry name" value="MoaC_PE"/>
    <property type="match status" value="1"/>
</dbReference>
<name>A0AAW9NJA1_9BACL</name>
<reference evidence="8 9" key="1">
    <citation type="submission" date="2023-03" db="EMBL/GenBank/DDBJ databases">
        <title>Bacillus Genome Sequencing.</title>
        <authorList>
            <person name="Dunlap C."/>
        </authorList>
    </citation>
    <scope>NUCLEOTIDE SEQUENCE [LARGE SCALE GENOMIC DNA]</scope>
    <source>
        <strain evidence="8 9">B-59205</strain>
    </source>
</reference>
<evidence type="ECO:0000313" key="9">
    <source>
        <dbReference type="Proteomes" id="UP001344888"/>
    </source>
</evidence>
<evidence type="ECO:0000256" key="3">
    <source>
        <dbReference type="ARBA" id="ARBA00012575"/>
    </source>
</evidence>
<dbReference type="Pfam" id="PF01967">
    <property type="entry name" value="MoaC"/>
    <property type="match status" value="1"/>
</dbReference>
<evidence type="ECO:0000256" key="2">
    <source>
        <dbReference type="ARBA" id="ARBA00005046"/>
    </source>
</evidence>
<evidence type="ECO:0000256" key="4">
    <source>
        <dbReference type="ARBA" id="ARBA00023150"/>
    </source>
</evidence>
<dbReference type="PANTHER" id="PTHR22960">
    <property type="entry name" value="MOLYBDOPTERIN COFACTOR SYNTHESIS PROTEIN A"/>
    <property type="match status" value="1"/>
</dbReference>
<keyword evidence="9" id="KW-1185">Reference proteome</keyword>
<comment type="similarity">
    <text evidence="6">Belongs to the MoaC family.</text>
</comment>
<feature type="binding site" evidence="6">
    <location>
        <begin position="75"/>
        <end position="77"/>
    </location>
    <ligand>
        <name>substrate</name>
    </ligand>
</feature>
<evidence type="ECO:0000313" key="8">
    <source>
        <dbReference type="EMBL" id="MEC1178744.1"/>
    </source>
</evidence>
<dbReference type="EC" id="4.6.1.17" evidence="3 6"/>
<evidence type="ECO:0000259" key="7">
    <source>
        <dbReference type="Pfam" id="PF01967"/>
    </source>
</evidence>
<proteinExistence type="inferred from homology"/>
<dbReference type="AlphaFoldDB" id="A0AAW9NJA1"/>
<dbReference type="SUPFAM" id="SSF55040">
    <property type="entry name" value="Molybdenum cofactor biosynthesis protein C, MoaC"/>
    <property type="match status" value="1"/>
</dbReference>
<keyword evidence="4 6" id="KW-0501">Molybdenum cofactor biosynthesis</keyword>
<dbReference type="InterPro" id="IPR050105">
    <property type="entry name" value="MoCo_biosynth_MoaA/MoaC"/>
</dbReference>